<evidence type="ECO:0000256" key="4">
    <source>
        <dbReference type="ARBA" id="ARBA00022801"/>
    </source>
</evidence>
<dbReference type="Pfam" id="PF10141">
    <property type="entry name" value="ssDNA-exonuc_C"/>
    <property type="match status" value="1"/>
</dbReference>
<reference evidence="11" key="1">
    <citation type="submission" date="2022-09" db="EMBL/GenBank/DDBJ databases">
        <title>Complete Genomes of Fervidibacillus albus and Fervidibacillus halotolerans isolated from tidal flat sediments.</title>
        <authorList>
            <person name="Kwon K.K."/>
            <person name="Yang S.-H."/>
            <person name="Park M.J."/>
            <person name="Oh H.-M."/>
        </authorList>
    </citation>
    <scope>NUCLEOTIDE SEQUENCE</scope>
    <source>
        <strain evidence="11">MEBiC13591</strain>
    </source>
</reference>
<feature type="domain" description="DHHA1" evidence="8">
    <location>
        <begin position="342"/>
        <end position="434"/>
    </location>
</feature>
<evidence type="ECO:0000259" key="10">
    <source>
        <dbReference type="Pfam" id="PF17768"/>
    </source>
</evidence>
<organism evidence="11 12">
    <name type="scientific">Fervidibacillus albus</name>
    <dbReference type="NCBI Taxonomy" id="2980026"/>
    <lineage>
        <taxon>Bacteria</taxon>
        <taxon>Bacillati</taxon>
        <taxon>Bacillota</taxon>
        <taxon>Bacilli</taxon>
        <taxon>Bacillales</taxon>
        <taxon>Bacillaceae</taxon>
        <taxon>Fervidibacillus</taxon>
    </lineage>
</organism>
<feature type="domain" description="Single-stranded-DNA-specific exonuclease RecJ C-terminal" evidence="9">
    <location>
        <begin position="565"/>
        <end position="768"/>
    </location>
</feature>
<evidence type="ECO:0000313" key="12">
    <source>
        <dbReference type="Proteomes" id="UP001164718"/>
    </source>
</evidence>
<dbReference type="Proteomes" id="UP001164718">
    <property type="component" value="Chromosome"/>
</dbReference>
<dbReference type="GO" id="GO:0008409">
    <property type="term" value="F:5'-3' exonuclease activity"/>
    <property type="evidence" value="ECO:0007669"/>
    <property type="project" value="InterPro"/>
</dbReference>
<dbReference type="InterPro" id="IPR004610">
    <property type="entry name" value="RecJ"/>
</dbReference>
<evidence type="ECO:0000256" key="3">
    <source>
        <dbReference type="ARBA" id="ARBA00022722"/>
    </source>
</evidence>
<evidence type="ECO:0000259" key="8">
    <source>
        <dbReference type="Pfam" id="PF02272"/>
    </source>
</evidence>
<dbReference type="PANTHER" id="PTHR30255:SF2">
    <property type="entry name" value="SINGLE-STRANDED-DNA-SPECIFIC EXONUCLEASE RECJ"/>
    <property type="match status" value="1"/>
</dbReference>
<dbReference type="SUPFAM" id="SSF64182">
    <property type="entry name" value="DHH phosphoesterases"/>
    <property type="match status" value="1"/>
</dbReference>
<dbReference type="RefSeq" id="WP_275418055.1">
    <property type="nucleotide sequence ID" value="NZ_CP106878.1"/>
</dbReference>
<dbReference type="Pfam" id="PF02272">
    <property type="entry name" value="DHHA1"/>
    <property type="match status" value="1"/>
</dbReference>
<feature type="coiled-coil region" evidence="6">
    <location>
        <begin position="298"/>
        <end position="337"/>
    </location>
</feature>
<evidence type="ECO:0000256" key="6">
    <source>
        <dbReference type="SAM" id="Coils"/>
    </source>
</evidence>
<dbReference type="Pfam" id="PF17768">
    <property type="entry name" value="RecJ_OB"/>
    <property type="match status" value="1"/>
</dbReference>
<dbReference type="Gene3D" id="3.10.310.30">
    <property type="match status" value="1"/>
</dbReference>
<gene>
    <name evidence="11" type="primary">recJ</name>
    <name evidence="11" type="ORF">OE104_02720</name>
</gene>
<keyword evidence="5 11" id="KW-0269">Exonuclease</keyword>
<dbReference type="EMBL" id="CP106878">
    <property type="protein sequence ID" value="WAA10270.1"/>
    <property type="molecule type" value="Genomic_DNA"/>
</dbReference>
<evidence type="ECO:0000256" key="1">
    <source>
        <dbReference type="ARBA" id="ARBA00005915"/>
    </source>
</evidence>
<keyword evidence="3" id="KW-0540">Nuclease</keyword>
<dbReference type="NCBIfam" id="TIGR00644">
    <property type="entry name" value="recJ"/>
    <property type="match status" value="1"/>
</dbReference>
<dbReference type="PANTHER" id="PTHR30255">
    <property type="entry name" value="SINGLE-STRANDED-DNA-SPECIFIC EXONUCLEASE RECJ"/>
    <property type="match status" value="1"/>
</dbReference>
<proteinExistence type="inferred from homology"/>
<keyword evidence="12" id="KW-1185">Reference proteome</keyword>
<feature type="domain" description="RecJ OB" evidence="10">
    <location>
        <begin position="452"/>
        <end position="558"/>
    </location>
</feature>
<dbReference type="KEGG" id="faf:OE104_02720"/>
<evidence type="ECO:0000259" key="7">
    <source>
        <dbReference type="Pfam" id="PF01368"/>
    </source>
</evidence>
<dbReference type="Pfam" id="PF01368">
    <property type="entry name" value="DHH"/>
    <property type="match status" value="1"/>
</dbReference>
<dbReference type="InterPro" id="IPR003156">
    <property type="entry name" value="DHHA1_dom"/>
</dbReference>
<dbReference type="GO" id="GO:0006310">
    <property type="term" value="P:DNA recombination"/>
    <property type="evidence" value="ECO:0007669"/>
    <property type="project" value="InterPro"/>
</dbReference>
<evidence type="ECO:0000313" key="11">
    <source>
        <dbReference type="EMBL" id="WAA10270.1"/>
    </source>
</evidence>
<dbReference type="AlphaFoldDB" id="A0A9E8LV51"/>
<dbReference type="GO" id="GO:0006281">
    <property type="term" value="P:DNA repair"/>
    <property type="evidence" value="ECO:0007669"/>
    <property type="project" value="InterPro"/>
</dbReference>
<dbReference type="InterPro" id="IPR051673">
    <property type="entry name" value="SSDNA_exonuclease_RecJ"/>
</dbReference>
<accession>A0A9E8LV51</accession>
<evidence type="ECO:0000259" key="9">
    <source>
        <dbReference type="Pfam" id="PF10141"/>
    </source>
</evidence>
<comment type="similarity">
    <text evidence="1">Belongs to the RecJ family.</text>
</comment>
<sequence>MLQPKTRWIVRKGNRENVKQLIEQLQFTPLVATLLVNRGIDTVEKAAHFLQDGTLFDPFLLNDMDVCVERIKAGIEKGEKMVVYGDYDADGVTSTTVLLTALKQLGANVDYYIPNRFSEGYGPNEAAFRYLKDAGVDLIITVDNGIAAIREAKIAKDLGMDVIITDHHEPGPELPEAVAIIHPKRPDSTYPFSDLAGVGVAYKVASALLPTPPEHLLPLVAIGTVADLVSLTSENRQMVKNGLERLKGTNHIGLSALMKASGINQHDIDEETIGYILAPRMNAPGRLDDASLAVELLLANNREEAEHLAQEMNEMNRRRQEIVNEMEREAIEEIERRGFENDSVFVIGKQDWHPGVIGIVASRLVEKYYRPTIIFSYDSEGNLAKGSARSIPNFHLYNNLTQCRDLLLQFGGHPMAAGMTAEVDKVDDLRDRLNGLAFEQLTEEDLIPVTELDGVVSLENIDLYGLEQLQKLAPFGTDHPKPNFLIKDIRLSNIKKVGSDLNHLKFSLTDGEHSLDGIGFQMGEVADHLSPLSNVSVIGELGINEWNQIRKPQIYLKDIAVNEWQLFDYRGQHPLKRWIDKIPETNRRFIVFDEKNINTLQLAEYSEDVTIIRTIDEAKNCPLDEKNVVLIDMPESENLMTSLIEGKRVHRIYAYFYQERTNYFRTLPTREHFKWFYLFLVKKGVFDLHRYGRELAKHRGWTTNTVHFMTKVFSELEFVTINNGIVTVCDIPKKRDLSESPTFQKIQEAARLEKLLLYSPYRNLKYWFDQYVSTETIKEEKIVWI</sequence>
<dbReference type="Gene3D" id="3.90.1640.30">
    <property type="match status" value="1"/>
</dbReference>
<dbReference type="InterPro" id="IPR041122">
    <property type="entry name" value="RecJ_OB"/>
</dbReference>
<dbReference type="GO" id="GO:0003676">
    <property type="term" value="F:nucleic acid binding"/>
    <property type="evidence" value="ECO:0007669"/>
    <property type="project" value="InterPro"/>
</dbReference>
<name>A0A9E8LV51_9BACI</name>
<dbReference type="InterPro" id="IPR001667">
    <property type="entry name" value="DDH_dom"/>
</dbReference>
<keyword evidence="4" id="KW-0378">Hydrolase</keyword>
<dbReference type="InterPro" id="IPR018779">
    <property type="entry name" value="RecJ_C"/>
</dbReference>
<evidence type="ECO:0000256" key="5">
    <source>
        <dbReference type="ARBA" id="ARBA00022839"/>
    </source>
</evidence>
<feature type="domain" description="DDH" evidence="7">
    <location>
        <begin position="80"/>
        <end position="224"/>
    </location>
</feature>
<keyword evidence="6" id="KW-0175">Coiled coil</keyword>
<protein>
    <recommendedName>
        <fullName evidence="2">Single-stranded-DNA-specific exonuclease RecJ</fullName>
    </recommendedName>
</protein>
<dbReference type="InterPro" id="IPR038763">
    <property type="entry name" value="DHH_sf"/>
</dbReference>
<evidence type="ECO:0000256" key="2">
    <source>
        <dbReference type="ARBA" id="ARBA00019841"/>
    </source>
</evidence>